<reference evidence="3 6" key="1">
    <citation type="submission" date="2018-09" db="EMBL/GenBank/DDBJ databases">
        <title>Genomic investigation of the strawberry pathogen Phytophthora fragariae indicates pathogenicity is determined by transcriptional variation in three key races.</title>
        <authorList>
            <person name="Adams T.M."/>
            <person name="Armitage A.D."/>
            <person name="Sobczyk M.K."/>
            <person name="Bates H.J."/>
            <person name="Dunwell J.M."/>
            <person name="Nellist C.F."/>
            <person name="Harrison R.J."/>
        </authorList>
    </citation>
    <scope>NUCLEOTIDE SEQUENCE [LARGE SCALE GENOMIC DNA]</scope>
    <source>
        <strain evidence="3 6">SCRP324</strain>
        <strain evidence="4 5">SCRP333</strain>
    </source>
</reference>
<dbReference type="Proteomes" id="UP000435112">
    <property type="component" value="Unassembled WGS sequence"/>
</dbReference>
<evidence type="ECO:0000256" key="1">
    <source>
        <dbReference type="SAM" id="MobiDB-lite"/>
    </source>
</evidence>
<evidence type="ECO:0008006" key="7">
    <source>
        <dbReference type="Google" id="ProtNLM"/>
    </source>
</evidence>
<evidence type="ECO:0000313" key="5">
    <source>
        <dbReference type="Proteomes" id="UP000434957"/>
    </source>
</evidence>
<feature type="non-terminal residue" evidence="3">
    <location>
        <position position="182"/>
    </location>
</feature>
<name>A0A6A3G9W2_9STRA</name>
<evidence type="ECO:0000313" key="4">
    <source>
        <dbReference type="EMBL" id="KAE9261720.1"/>
    </source>
</evidence>
<protein>
    <recommendedName>
        <fullName evidence="7">RxLR effector protein</fullName>
    </recommendedName>
</protein>
<dbReference type="EMBL" id="QXFU01010387">
    <property type="protein sequence ID" value="KAE8953670.1"/>
    <property type="molecule type" value="Genomic_DNA"/>
</dbReference>
<accession>A0A6A3G9W2</accession>
<evidence type="ECO:0000313" key="3">
    <source>
        <dbReference type="EMBL" id="KAE8953670.1"/>
    </source>
</evidence>
<keyword evidence="2" id="KW-0732">Signal</keyword>
<dbReference type="Proteomes" id="UP000434957">
    <property type="component" value="Unassembled WGS sequence"/>
</dbReference>
<evidence type="ECO:0000313" key="6">
    <source>
        <dbReference type="Proteomes" id="UP000435112"/>
    </source>
</evidence>
<dbReference type="AlphaFoldDB" id="A0A6A3G9W2"/>
<evidence type="ECO:0000256" key="2">
    <source>
        <dbReference type="SAM" id="SignalP"/>
    </source>
</evidence>
<feature type="compositionally biased region" description="Low complexity" evidence="1">
    <location>
        <begin position="40"/>
        <end position="75"/>
    </location>
</feature>
<feature type="signal peptide" evidence="2">
    <location>
        <begin position="1"/>
        <end position="15"/>
    </location>
</feature>
<feature type="chain" id="PRO_5036379498" description="RxLR effector protein" evidence="2">
    <location>
        <begin position="16"/>
        <end position="182"/>
    </location>
</feature>
<organism evidence="3 6">
    <name type="scientific">Phytophthora rubi</name>
    <dbReference type="NCBI Taxonomy" id="129364"/>
    <lineage>
        <taxon>Eukaryota</taxon>
        <taxon>Sar</taxon>
        <taxon>Stramenopiles</taxon>
        <taxon>Oomycota</taxon>
        <taxon>Peronosporomycetes</taxon>
        <taxon>Peronosporales</taxon>
        <taxon>Peronosporaceae</taxon>
        <taxon>Phytophthora</taxon>
    </lineage>
</organism>
<comment type="caution">
    <text evidence="3">The sequence shown here is derived from an EMBL/GenBank/DDBJ whole genome shotgun (WGS) entry which is preliminary data.</text>
</comment>
<gene>
    <name evidence="3" type="ORF">PR002_g32305</name>
    <name evidence="4" type="ORF">PR003_g33819</name>
</gene>
<feature type="region of interest" description="Disordered" evidence="1">
    <location>
        <begin position="27"/>
        <end position="75"/>
    </location>
</feature>
<sequence length="182" mass="19478">MPWSVTLMTLAFVSAVVKDDAYLQQTSDVTPPPVARQRRPAAVQALPPRGRSSASPSCPESKSTPSPSTRASRSAIWQRSTVCPCTAASPATTSPPSCASPSAVRSRQPCCTGLKWQCGGYRMGPIRWARSHCAARRACGAVISDSAISPAAYNSDSNENNSRPEVCTATEMNEMKKQFEQQ</sequence>
<dbReference type="EMBL" id="QXFT01010143">
    <property type="protein sequence ID" value="KAE9261720.1"/>
    <property type="molecule type" value="Genomic_DNA"/>
</dbReference>
<keyword evidence="5" id="KW-1185">Reference proteome</keyword>
<proteinExistence type="predicted"/>